<evidence type="ECO:0000259" key="1">
    <source>
        <dbReference type="Pfam" id="PF01738"/>
    </source>
</evidence>
<dbReference type="Pfam" id="PF23678">
    <property type="entry name" value="YqhI"/>
    <property type="match status" value="1"/>
</dbReference>
<keyword evidence="4" id="KW-1185">Reference proteome</keyword>
<dbReference type="InterPro" id="IPR002925">
    <property type="entry name" value="Dienelactn_hydro"/>
</dbReference>
<accession>A0ABQ5W0J7</accession>
<dbReference type="InterPro" id="IPR029058">
    <property type="entry name" value="AB_hydrolase_fold"/>
</dbReference>
<dbReference type="SUPFAM" id="SSF53474">
    <property type="entry name" value="alpha/beta-Hydrolases"/>
    <property type="match status" value="1"/>
</dbReference>
<dbReference type="InterPro" id="IPR051049">
    <property type="entry name" value="Dienelactone_hydrolase-like"/>
</dbReference>
<dbReference type="Proteomes" id="UP001156691">
    <property type="component" value="Unassembled WGS sequence"/>
</dbReference>
<dbReference type="InterPro" id="IPR057802">
    <property type="entry name" value="YqhI_dom"/>
</dbReference>
<organism evidence="3 4">
    <name type="scientific">Devosia nitrariae</name>
    <dbReference type="NCBI Taxonomy" id="2071872"/>
    <lineage>
        <taxon>Bacteria</taxon>
        <taxon>Pseudomonadati</taxon>
        <taxon>Pseudomonadota</taxon>
        <taxon>Alphaproteobacteria</taxon>
        <taxon>Hyphomicrobiales</taxon>
        <taxon>Devosiaceae</taxon>
        <taxon>Devosia</taxon>
    </lineage>
</organism>
<dbReference type="PROSITE" id="PS51318">
    <property type="entry name" value="TAT"/>
    <property type="match status" value="1"/>
</dbReference>
<reference evidence="4" key="1">
    <citation type="journal article" date="2019" name="Int. J. Syst. Evol. Microbiol.">
        <title>The Global Catalogue of Microorganisms (GCM) 10K type strain sequencing project: providing services to taxonomists for standard genome sequencing and annotation.</title>
        <authorList>
            <consortium name="The Broad Institute Genomics Platform"/>
            <consortium name="The Broad Institute Genome Sequencing Center for Infectious Disease"/>
            <person name="Wu L."/>
            <person name="Ma J."/>
        </authorList>
    </citation>
    <scope>NUCLEOTIDE SEQUENCE [LARGE SCALE GENOMIC DNA]</scope>
    <source>
        <strain evidence="4">NBRC 112416</strain>
    </source>
</reference>
<name>A0ABQ5W0J7_9HYPH</name>
<evidence type="ECO:0000259" key="2">
    <source>
        <dbReference type="Pfam" id="PF23678"/>
    </source>
</evidence>
<feature type="domain" description="Dienelactone hydrolase" evidence="1">
    <location>
        <begin position="90"/>
        <end position="299"/>
    </location>
</feature>
<dbReference type="Gene3D" id="3.40.50.1820">
    <property type="entry name" value="alpha/beta hydrolase"/>
    <property type="match status" value="1"/>
</dbReference>
<sequence length="301" mass="31871">MTDKQARETGSAQAPAITQEMIALYDDYTHLSLDRRKFMDHLAKLAGSMSAATAAATLMAANAHAQGLVAEDDERLTAEDVTYPGVGGEMRGYLVTPSEGGPFGAVIVVHENRGLNAHIRDVTRRMALEGFIALAPDFLSRLGGTPEDEDAARALFGDLDPAGVAADGVAAIDYLQGLDNANGKVGAIGFCWGGGTVNSLAIASPELAAGVAYYGSQPAAEDVPKIEARLMLHYAGLDDRINAGIAAYEDALKAADVDYQLFIYEGVNHAFNNDTSAARYDAEAAELAWQRTVDFLRETLA</sequence>
<feature type="domain" description="YqhI" evidence="2">
    <location>
        <begin position="13"/>
        <end position="43"/>
    </location>
</feature>
<evidence type="ECO:0000313" key="3">
    <source>
        <dbReference type="EMBL" id="GLQ53243.1"/>
    </source>
</evidence>
<dbReference type="PANTHER" id="PTHR46623">
    <property type="entry name" value="CARBOXYMETHYLENEBUTENOLIDASE-RELATED"/>
    <property type="match status" value="1"/>
</dbReference>
<dbReference type="EMBL" id="BSNS01000002">
    <property type="protein sequence ID" value="GLQ53243.1"/>
    <property type="molecule type" value="Genomic_DNA"/>
</dbReference>
<dbReference type="Pfam" id="PF01738">
    <property type="entry name" value="DLH"/>
    <property type="match status" value="1"/>
</dbReference>
<dbReference type="InterPro" id="IPR006311">
    <property type="entry name" value="TAT_signal"/>
</dbReference>
<proteinExistence type="predicted"/>
<dbReference type="PANTHER" id="PTHR46623:SF6">
    <property type="entry name" value="ALPHA_BETA-HYDROLASES SUPERFAMILY PROTEIN"/>
    <property type="match status" value="1"/>
</dbReference>
<evidence type="ECO:0000313" key="4">
    <source>
        <dbReference type="Proteomes" id="UP001156691"/>
    </source>
</evidence>
<gene>
    <name evidence="3" type="ORF">GCM10010862_05010</name>
</gene>
<protein>
    <submittedName>
        <fullName evidence="3">Carboxymethylenebutenolidase</fullName>
    </submittedName>
</protein>
<comment type="caution">
    <text evidence="3">The sequence shown here is derived from an EMBL/GenBank/DDBJ whole genome shotgun (WGS) entry which is preliminary data.</text>
</comment>